<proteinExistence type="inferred from homology"/>
<dbReference type="InterPro" id="IPR001267">
    <property type="entry name" value="Thymidine_kinase"/>
</dbReference>
<dbReference type="GO" id="GO:0071897">
    <property type="term" value="P:DNA biosynthetic process"/>
    <property type="evidence" value="ECO:0007669"/>
    <property type="project" value="UniProtKB-KW"/>
</dbReference>
<feature type="active site" description="Proton acceptor" evidence="11">
    <location>
        <position position="90"/>
    </location>
</feature>
<evidence type="ECO:0000256" key="1">
    <source>
        <dbReference type="ARBA" id="ARBA00007587"/>
    </source>
</evidence>
<evidence type="ECO:0000256" key="11">
    <source>
        <dbReference type="PIRSR" id="PIRSR035805-1"/>
    </source>
</evidence>
<organism evidence="15 16">
    <name type="scientific">Candidatus Cardinium hertigii</name>
    <dbReference type="NCBI Taxonomy" id="247481"/>
    <lineage>
        <taxon>Bacteria</taxon>
        <taxon>Pseudomonadati</taxon>
        <taxon>Bacteroidota</taxon>
        <taxon>Cytophagia</taxon>
        <taxon>Cytophagales</taxon>
        <taxon>Amoebophilaceae</taxon>
        <taxon>Candidatus Cardinium</taxon>
    </lineage>
</organism>
<gene>
    <name evidence="15" type="primary">tdk</name>
    <name evidence="15" type="ORF">DK880_00939</name>
</gene>
<dbReference type="PROSITE" id="PS00603">
    <property type="entry name" value="TK_CELLULAR_TYPE"/>
    <property type="match status" value="1"/>
</dbReference>
<keyword evidence="7 13" id="KW-0418">Kinase</keyword>
<comment type="similarity">
    <text evidence="1 14">Belongs to the thymidine kinase family.</text>
</comment>
<dbReference type="KEGG" id="cher:DK880_00939"/>
<protein>
    <recommendedName>
        <fullName evidence="2 13">Thymidine kinase</fullName>
        <ecNumber evidence="2 13">2.7.1.21</ecNumber>
    </recommendedName>
</protein>
<evidence type="ECO:0000256" key="5">
    <source>
        <dbReference type="ARBA" id="ARBA00022723"/>
    </source>
</evidence>
<dbReference type="GO" id="GO:0004797">
    <property type="term" value="F:thymidine kinase activity"/>
    <property type="evidence" value="ECO:0007669"/>
    <property type="project" value="UniProtKB-EC"/>
</dbReference>
<dbReference type="GO" id="GO:0042802">
    <property type="term" value="F:identical protein binding"/>
    <property type="evidence" value="ECO:0007669"/>
    <property type="project" value="UniProtKB-ARBA"/>
</dbReference>
<keyword evidence="5" id="KW-0479">Metal-binding</keyword>
<dbReference type="AlphaFoldDB" id="A0A2Z3LEX4"/>
<evidence type="ECO:0000256" key="3">
    <source>
        <dbReference type="ARBA" id="ARBA00022634"/>
    </source>
</evidence>
<keyword evidence="6 13" id="KW-0547">Nucleotide-binding</keyword>
<dbReference type="Gene3D" id="3.30.60.20">
    <property type="match status" value="1"/>
</dbReference>
<dbReference type="SUPFAM" id="SSF52540">
    <property type="entry name" value="P-loop containing nucleoside triphosphate hydrolases"/>
    <property type="match status" value="1"/>
</dbReference>
<dbReference type="Pfam" id="PF00265">
    <property type="entry name" value="TK"/>
    <property type="match status" value="1"/>
</dbReference>
<comment type="catalytic activity">
    <reaction evidence="10 13">
        <text>thymidine + ATP = dTMP + ADP + H(+)</text>
        <dbReference type="Rhea" id="RHEA:19129"/>
        <dbReference type="ChEBI" id="CHEBI:15378"/>
        <dbReference type="ChEBI" id="CHEBI:17748"/>
        <dbReference type="ChEBI" id="CHEBI:30616"/>
        <dbReference type="ChEBI" id="CHEBI:63528"/>
        <dbReference type="ChEBI" id="CHEBI:456216"/>
        <dbReference type="EC" id="2.7.1.21"/>
    </reaction>
</comment>
<evidence type="ECO:0000256" key="4">
    <source>
        <dbReference type="ARBA" id="ARBA00022679"/>
    </source>
</evidence>
<evidence type="ECO:0000256" key="8">
    <source>
        <dbReference type="ARBA" id="ARBA00022833"/>
    </source>
</evidence>
<dbReference type="SUPFAM" id="SSF57716">
    <property type="entry name" value="Glucocorticoid receptor-like (DNA-binding domain)"/>
    <property type="match status" value="1"/>
</dbReference>
<sequence length="200" mass="22672">MTGCVCQARGSIHLIIGPMFSGKTTELFRLTKRYILAGKKTILVKYAKDKRHNTDMATTHDRVHREAFSTLRIKDVYNSIINYDIIGIDEGQFFPDIVPYAQKLANQGKTLLIAALNGDYLQKPFRPIATLLAQAERIEKLNAVCQLCGHSASFTYRIIARPERELIGGIESYQAVCRLCYRDLYKKKSVIEQENARSAI</sequence>
<evidence type="ECO:0000256" key="10">
    <source>
        <dbReference type="ARBA" id="ARBA00048254"/>
    </source>
</evidence>
<evidence type="ECO:0000256" key="7">
    <source>
        <dbReference type="ARBA" id="ARBA00022777"/>
    </source>
</evidence>
<evidence type="ECO:0000256" key="13">
    <source>
        <dbReference type="RuleBase" id="RU000544"/>
    </source>
</evidence>
<dbReference type="FunFam" id="3.40.50.300:FF:001270">
    <property type="entry name" value="Thymidine kinase"/>
    <property type="match status" value="1"/>
</dbReference>
<dbReference type="Gene3D" id="3.40.50.300">
    <property type="entry name" value="P-loop containing nucleotide triphosphate hydrolases"/>
    <property type="match status" value="1"/>
</dbReference>
<dbReference type="OrthoDB" id="9781579at2"/>
<accession>A0A2Z3LEX4</accession>
<dbReference type="GO" id="GO:0046104">
    <property type="term" value="P:thymidine metabolic process"/>
    <property type="evidence" value="ECO:0007669"/>
    <property type="project" value="TreeGrafter"/>
</dbReference>
<evidence type="ECO:0000256" key="14">
    <source>
        <dbReference type="RuleBase" id="RU004165"/>
    </source>
</evidence>
<dbReference type="InterPro" id="IPR027417">
    <property type="entry name" value="P-loop_NTPase"/>
</dbReference>
<name>A0A2Z3LEX4_9BACT</name>
<keyword evidence="9 13" id="KW-0067">ATP-binding</keyword>
<feature type="binding site" evidence="12">
    <location>
        <position position="173"/>
    </location>
    <ligand>
        <name>substrate</name>
    </ligand>
</feature>
<evidence type="ECO:0000256" key="2">
    <source>
        <dbReference type="ARBA" id="ARBA00012118"/>
    </source>
</evidence>
<dbReference type="GO" id="GO:0046872">
    <property type="term" value="F:metal ion binding"/>
    <property type="evidence" value="ECO:0007669"/>
    <property type="project" value="UniProtKB-KW"/>
</dbReference>
<keyword evidence="3 13" id="KW-0237">DNA synthesis</keyword>
<dbReference type="PIRSF" id="PIRSF035805">
    <property type="entry name" value="TK_cell"/>
    <property type="match status" value="1"/>
</dbReference>
<dbReference type="PANTHER" id="PTHR11441:SF0">
    <property type="entry name" value="THYMIDINE KINASE, CYTOSOLIC"/>
    <property type="match status" value="1"/>
</dbReference>
<evidence type="ECO:0000313" key="16">
    <source>
        <dbReference type="Proteomes" id="UP000245872"/>
    </source>
</evidence>
<evidence type="ECO:0000256" key="9">
    <source>
        <dbReference type="ARBA" id="ARBA00022840"/>
    </source>
</evidence>
<reference evidence="15 16" key="1">
    <citation type="submission" date="2018-05" db="EMBL/GenBank/DDBJ databases">
        <title>Candidatus Cardinium hertigii Genome Assembly.</title>
        <authorList>
            <person name="Showmaker K.C."/>
            <person name="Walden K.O."/>
            <person name="Fields C.J."/>
            <person name="Lambert K.N."/>
            <person name="Hudson M.E."/>
        </authorList>
    </citation>
    <scope>NUCLEOTIDE SEQUENCE [LARGE SCALE GENOMIC DNA]</scope>
    <source>
        <strain evidence="16">cHgTN10</strain>
    </source>
</reference>
<dbReference type="InterPro" id="IPR020633">
    <property type="entry name" value="Thymidine_kinase_CS"/>
</dbReference>
<dbReference type="Proteomes" id="UP000245872">
    <property type="component" value="Chromosome"/>
</dbReference>
<evidence type="ECO:0000256" key="12">
    <source>
        <dbReference type="PIRSR" id="PIRSR035805-2"/>
    </source>
</evidence>
<keyword evidence="8" id="KW-0862">Zinc</keyword>
<keyword evidence="16" id="KW-1185">Reference proteome</keyword>
<dbReference type="EC" id="2.7.1.21" evidence="2 13"/>
<dbReference type="GO" id="GO:0005524">
    <property type="term" value="F:ATP binding"/>
    <property type="evidence" value="ECO:0007669"/>
    <property type="project" value="UniProtKB-KW"/>
</dbReference>
<evidence type="ECO:0000256" key="6">
    <source>
        <dbReference type="ARBA" id="ARBA00022741"/>
    </source>
</evidence>
<dbReference type="EMBL" id="CP029619">
    <property type="protein sequence ID" value="AWN82236.1"/>
    <property type="molecule type" value="Genomic_DNA"/>
</dbReference>
<dbReference type="PANTHER" id="PTHR11441">
    <property type="entry name" value="THYMIDINE KINASE"/>
    <property type="match status" value="1"/>
</dbReference>
<keyword evidence="4 13" id="KW-0808">Transferase</keyword>
<evidence type="ECO:0000313" key="15">
    <source>
        <dbReference type="EMBL" id="AWN82236.1"/>
    </source>
</evidence>